<keyword evidence="4" id="KW-1185">Reference proteome</keyword>
<dbReference type="RefSeq" id="WP_132197556.1">
    <property type="nucleotide sequence ID" value="NZ_SMKY01000047.1"/>
</dbReference>
<evidence type="ECO:0000313" key="4">
    <source>
        <dbReference type="Proteomes" id="UP000295578"/>
    </source>
</evidence>
<dbReference type="PROSITE" id="PS00166">
    <property type="entry name" value="ENOYL_COA_HYDRATASE"/>
    <property type="match status" value="1"/>
</dbReference>
<comment type="caution">
    <text evidence="3">The sequence shown here is derived from an EMBL/GenBank/DDBJ whole genome shotgun (WGS) entry which is preliminary data.</text>
</comment>
<protein>
    <submittedName>
        <fullName evidence="3">Enoyl-CoA hydratase</fullName>
    </submittedName>
</protein>
<sequence>MSAPELVLRETLGSVRRLTLNRPDRRNALSVELLRELVAALEEATDDPGISVIVLRGAGKGFSAGFDLAAGYTGPRTIWTDRERLRRTNRALDEVFNTPLPVIAQVHGFAIAGGADLALHCDLLVCARDARIGFPPVRNLGVPPTNMWLYRLGPQLAKRMLLTGDSVTGAEARRLGLAIESHAPEALDGAVLALADRMGKVGREMLIGNKHVLNRGIDLMGRATLARIAETEDAVAHTAPPALAFRERVAEIGLAPALRERDAAFAPDPPGFAERHAD</sequence>
<dbReference type="SUPFAM" id="SSF52096">
    <property type="entry name" value="ClpP/crotonase"/>
    <property type="match status" value="1"/>
</dbReference>
<accession>A0A4R5BDA3</accession>
<dbReference type="AlphaFoldDB" id="A0A4R5BDA3"/>
<evidence type="ECO:0000256" key="1">
    <source>
        <dbReference type="ARBA" id="ARBA00005254"/>
    </source>
</evidence>
<evidence type="ECO:0000256" key="2">
    <source>
        <dbReference type="RuleBase" id="RU003707"/>
    </source>
</evidence>
<reference evidence="3 4" key="1">
    <citation type="submission" date="2019-03" db="EMBL/GenBank/DDBJ databases">
        <title>Draft genome sequences of novel Actinobacteria.</title>
        <authorList>
            <person name="Sahin N."/>
            <person name="Ay H."/>
            <person name="Saygin H."/>
        </authorList>
    </citation>
    <scope>NUCLEOTIDE SEQUENCE [LARGE SCALE GENOMIC DNA]</scope>
    <source>
        <strain evidence="3 4">DSM 45941</strain>
    </source>
</reference>
<dbReference type="InterPro" id="IPR001753">
    <property type="entry name" value="Enoyl-CoA_hydra/iso"/>
</dbReference>
<dbReference type="InterPro" id="IPR018376">
    <property type="entry name" value="Enoyl-CoA_hyd/isom_CS"/>
</dbReference>
<dbReference type="Gene3D" id="3.90.226.10">
    <property type="entry name" value="2-enoyl-CoA Hydratase, Chain A, domain 1"/>
    <property type="match status" value="1"/>
</dbReference>
<proteinExistence type="inferred from homology"/>
<dbReference type="GO" id="GO:0003824">
    <property type="term" value="F:catalytic activity"/>
    <property type="evidence" value="ECO:0007669"/>
    <property type="project" value="InterPro"/>
</dbReference>
<dbReference type="PANTHER" id="PTHR43802">
    <property type="entry name" value="ENOYL-COA HYDRATASE"/>
    <property type="match status" value="1"/>
</dbReference>
<gene>
    <name evidence="3" type="ORF">E1293_13495</name>
</gene>
<organism evidence="3 4">
    <name type="scientific">Actinomadura darangshiensis</name>
    <dbReference type="NCBI Taxonomy" id="705336"/>
    <lineage>
        <taxon>Bacteria</taxon>
        <taxon>Bacillati</taxon>
        <taxon>Actinomycetota</taxon>
        <taxon>Actinomycetes</taxon>
        <taxon>Streptosporangiales</taxon>
        <taxon>Thermomonosporaceae</taxon>
        <taxon>Actinomadura</taxon>
    </lineage>
</organism>
<evidence type="ECO:0000313" key="3">
    <source>
        <dbReference type="EMBL" id="TDD84181.1"/>
    </source>
</evidence>
<dbReference type="Pfam" id="PF00378">
    <property type="entry name" value="ECH_1"/>
    <property type="match status" value="1"/>
</dbReference>
<comment type="similarity">
    <text evidence="1 2">Belongs to the enoyl-CoA hydratase/isomerase family.</text>
</comment>
<dbReference type="EMBL" id="SMKY01000047">
    <property type="protein sequence ID" value="TDD84181.1"/>
    <property type="molecule type" value="Genomic_DNA"/>
</dbReference>
<dbReference type="PANTHER" id="PTHR43802:SF1">
    <property type="entry name" value="IP11341P-RELATED"/>
    <property type="match status" value="1"/>
</dbReference>
<name>A0A4R5BDA3_9ACTN</name>
<dbReference type="Proteomes" id="UP000295578">
    <property type="component" value="Unassembled WGS sequence"/>
</dbReference>
<dbReference type="InterPro" id="IPR029045">
    <property type="entry name" value="ClpP/crotonase-like_dom_sf"/>
</dbReference>
<dbReference type="OrthoDB" id="9807606at2"/>
<dbReference type="CDD" id="cd06558">
    <property type="entry name" value="crotonase-like"/>
    <property type="match status" value="1"/>
</dbReference>